<keyword evidence="5" id="KW-1185">Reference proteome</keyword>
<dbReference type="NCBIfam" id="TIGR00104">
    <property type="entry name" value="tRNA_TsaA"/>
    <property type="match status" value="1"/>
</dbReference>
<evidence type="ECO:0000256" key="2">
    <source>
        <dbReference type="ARBA" id="ARBA00033753"/>
    </source>
</evidence>
<proteinExistence type="inferred from homology"/>
<gene>
    <name evidence="4" type="ORF">X474_25675</name>
</gene>
<dbReference type="InterPro" id="IPR023370">
    <property type="entry name" value="TrmO-like_N"/>
</dbReference>
<accession>A0A0D2G835</accession>
<comment type="similarity">
    <text evidence="2">Belongs to the tRNA methyltransferase O family.</text>
</comment>
<name>A0A0D2G835_9BACT</name>
<sequence length="177" mass="20032">MTEAITLKPVGRVKNQIKEPLMFSHENGLELKEELLVFWEKVAEMKQLTSEIVINPARTDLLNGIEEYSHLIVFYWGHKTPAAGRALNQVHPMGVKDLPLTGVFTTYSPARPNPLLMTVVKLVNRRQNVLTVMGLDALDQSPVLDIKPYVKELFPQQEVTAPDWMNNIMEQAGRKTA</sequence>
<feature type="domain" description="TsaA-like" evidence="3">
    <location>
        <begin position="7"/>
        <end position="158"/>
    </location>
</feature>
<dbReference type="Proteomes" id="UP000032233">
    <property type="component" value="Unassembled WGS sequence"/>
</dbReference>
<dbReference type="CDD" id="cd09281">
    <property type="entry name" value="UPF0066"/>
    <property type="match status" value="1"/>
</dbReference>
<dbReference type="STRING" id="1429043.X474_25675"/>
<dbReference type="PROSITE" id="PS51668">
    <property type="entry name" value="TSAA_2"/>
    <property type="match status" value="1"/>
</dbReference>
<dbReference type="InterPro" id="IPR036413">
    <property type="entry name" value="YaeB-like_sf"/>
</dbReference>
<dbReference type="OrthoDB" id="9804309at2"/>
<organism evidence="4 5">
    <name type="scientific">Dethiosulfatarculus sandiegensis</name>
    <dbReference type="NCBI Taxonomy" id="1429043"/>
    <lineage>
        <taxon>Bacteria</taxon>
        <taxon>Pseudomonadati</taxon>
        <taxon>Thermodesulfobacteriota</taxon>
        <taxon>Desulfarculia</taxon>
        <taxon>Desulfarculales</taxon>
        <taxon>Desulfarculaceae</taxon>
        <taxon>Dethiosulfatarculus</taxon>
    </lineage>
</organism>
<dbReference type="PANTHER" id="PTHR12818">
    <property type="entry name" value="TRNA (ADENINE(37)-N6)-METHYLTRANSFERASE"/>
    <property type="match status" value="1"/>
</dbReference>
<evidence type="ECO:0000313" key="4">
    <source>
        <dbReference type="EMBL" id="KIX11107.1"/>
    </source>
</evidence>
<comment type="caution">
    <text evidence="4">The sequence shown here is derived from an EMBL/GenBank/DDBJ whole genome shotgun (WGS) entry which is preliminary data.</text>
</comment>
<dbReference type="Gene3D" id="2.40.30.70">
    <property type="entry name" value="YaeB-like"/>
    <property type="match status" value="1"/>
</dbReference>
<evidence type="ECO:0000313" key="5">
    <source>
        <dbReference type="Proteomes" id="UP000032233"/>
    </source>
</evidence>
<evidence type="ECO:0000256" key="1">
    <source>
        <dbReference type="ARBA" id="ARBA00022691"/>
    </source>
</evidence>
<dbReference type="Pfam" id="PF01980">
    <property type="entry name" value="TrmO_N"/>
    <property type="match status" value="1"/>
</dbReference>
<keyword evidence="1" id="KW-0949">S-adenosyl-L-methionine</keyword>
<dbReference type="InterPro" id="IPR036414">
    <property type="entry name" value="YaeB_N_sf"/>
</dbReference>
<dbReference type="PANTHER" id="PTHR12818:SF0">
    <property type="entry name" value="TRNA (ADENINE(37)-N6)-METHYLTRANSFERASE"/>
    <property type="match status" value="1"/>
</dbReference>
<dbReference type="EMBL" id="AZAC01000067">
    <property type="protein sequence ID" value="KIX11107.1"/>
    <property type="molecule type" value="Genomic_DNA"/>
</dbReference>
<dbReference type="RefSeq" id="WP_044352352.1">
    <property type="nucleotide sequence ID" value="NZ_AZAC01000067.1"/>
</dbReference>
<evidence type="ECO:0000259" key="3">
    <source>
        <dbReference type="PROSITE" id="PS51668"/>
    </source>
</evidence>
<dbReference type="SUPFAM" id="SSF118196">
    <property type="entry name" value="YaeB-like"/>
    <property type="match status" value="1"/>
</dbReference>
<protein>
    <recommendedName>
        <fullName evidence="3">TsaA-like domain-containing protein</fullName>
    </recommendedName>
</protein>
<dbReference type="AlphaFoldDB" id="A0A0D2G835"/>
<dbReference type="InterPro" id="IPR040372">
    <property type="entry name" value="YaeB-like"/>
</dbReference>
<dbReference type="InParanoid" id="A0A0D2G835"/>
<reference evidence="4 5" key="1">
    <citation type="submission" date="2013-11" db="EMBL/GenBank/DDBJ databases">
        <title>Metagenomic analysis of a methanogenic consortium involved in long chain n-alkane degradation.</title>
        <authorList>
            <person name="Davidova I.A."/>
            <person name="Callaghan A.V."/>
            <person name="Wawrik B."/>
            <person name="Pruitt S."/>
            <person name="Marks C."/>
            <person name="Duncan K.E."/>
            <person name="Suflita J.M."/>
        </authorList>
    </citation>
    <scope>NUCLEOTIDE SEQUENCE [LARGE SCALE GENOMIC DNA]</scope>
    <source>
        <strain evidence="4 5">SPR</strain>
    </source>
</reference>
<dbReference type="PATRIC" id="fig|1429043.3.peg.5423"/>